<comment type="caution">
    <text evidence="1">The sequence shown here is derived from an EMBL/GenBank/DDBJ whole genome shotgun (WGS) entry which is preliminary data.</text>
</comment>
<name>A0A5B7CJL6_PORTR</name>
<accession>A0A5B7CJL6</accession>
<reference evidence="1 2" key="1">
    <citation type="submission" date="2019-05" db="EMBL/GenBank/DDBJ databases">
        <title>Another draft genome of Portunus trituberculatus and its Hox gene families provides insights of decapod evolution.</title>
        <authorList>
            <person name="Jeong J.-H."/>
            <person name="Song I."/>
            <person name="Kim S."/>
            <person name="Choi T."/>
            <person name="Kim D."/>
            <person name="Ryu S."/>
            <person name="Kim W."/>
        </authorList>
    </citation>
    <scope>NUCLEOTIDE SEQUENCE [LARGE SCALE GENOMIC DNA]</scope>
    <source>
        <tissue evidence="1">Muscle</tissue>
    </source>
</reference>
<sequence length="97" mass="11312">MIHSPALCISPPCNACTVSFQHHHSLRPRSNYNLILERHFRVLARSQDVTYFLHPGRDDKTKRAKYGSIRDTLAVPYAQCEAFFYIERMNSRALIVY</sequence>
<gene>
    <name evidence="1" type="ORF">E2C01_000380</name>
</gene>
<organism evidence="1 2">
    <name type="scientific">Portunus trituberculatus</name>
    <name type="common">Swimming crab</name>
    <name type="synonym">Neptunus trituberculatus</name>
    <dbReference type="NCBI Taxonomy" id="210409"/>
    <lineage>
        <taxon>Eukaryota</taxon>
        <taxon>Metazoa</taxon>
        <taxon>Ecdysozoa</taxon>
        <taxon>Arthropoda</taxon>
        <taxon>Crustacea</taxon>
        <taxon>Multicrustacea</taxon>
        <taxon>Malacostraca</taxon>
        <taxon>Eumalacostraca</taxon>
        <taxon>Eucarida</taxon>
        <taxon>Decapoda</taxon>
        <taxon>Pleocyemata</taxon>
        <taxon>Brachyura</taxon>
        <taxon>Eubrachyura</taxon>
        <taxon>Portunoidea</taxon>
        <taxon>Portunidae</taxon>
        <taxon>Portuninae</taxon>
        <taxon>Portunus</taxon>
    </lineage>
</organism>
<protein>
    <submittedName>
        <fullName evidence="1">Uncharacterized protein</fullName>
    </submittedName>
</protein>
<proteinExistence type="predicted"/>
<keyword evidence="2" id="KW-1185">Reference proteome</keyword>
<dbReference type="Proteomes" id="UP000324222">
    <property type="component" value="Unassembled WGS sequence"/>
</dbReference>
<dbReference type="AlphaFoldDB" id="A0A5B7CJL6"/>
<evidence type="ECO:0000313" key="1">
    <source>
        <dbReference type="EMBL" id="MPC07813.1"/>
    </source>
</evidence>
<dbReference type="EMBL" id="VSRR010000009">
    <property type="protein sequence ID" value="MPC07813.1"/>
    <property type="molecule type" value="Genomic_DNA"/>
</dbReference>
<evidence type="ECO:0000313" key="2">
    <source>
        <dbReference type="Proteomes" id="UP000324222"/>
    </source>
</evidence>